<feature type="transmembrane region" description="Helical" evidence="1">
    <location>
        <begin position="286"/>
        <end position="306"/>
    </location>
</feature>
<dbReference type="PANTHER" id="PTHR35337">
    <property type="entry name" value="SLR1478 PROTEIN"/>
    <property type="match status" value="1"/>
</dbReference>
<dbReference type="STRING" id="912594.AWC12_16315"/>
<dbReference type="AlphaFoldDB" id="A0A178M3P2"/>
<reference evidence="2 3" key="1">
    <citation type="submission" date="2016-04" db="EMBL/GenBank/DDBJ databases">
        <title>Draft Genome Sequences of Staphylococcus capitis Strain H36, S. capitis Strain H65, S. cohnii Strain H62, S. hominis Strain H69, Mycobacterium iranicum Strain H39, Plantibacter sp. Strain H53, Pseudomonas oryzihabitans Strain H72, and Microbacterium sp. Strain H83, isolated from residential settings.</title>
        <authorList>
            <person name="Lymperopoulou D."/>
            <person name="Adams R.I."/>
            <person name="Lindow S."/>
            <person name="Coil D.A."/>
            <person name="Jospin G."/>
            <person name="Eisen J.A."/>
        </authorList>
    </citation>
    <scope>NUCLEOTIDE SEQUENCE [LARGE SCALE GENOMIC DNA]</scope>
    <source>
        <strain evidence="2 3">H39</strain>
    </source>
</reference>
<keyword evidence="1" id="KW-1133">Transmembrane helix</keyword>
<gene>
    <name evidence="2" type="ORF">A4X20_02215</name>
</gene>
<comment type="caution">
    <text evidence="2">The sequence shown here is derived from an EMBL/GenBank/DDBJ whole genome shotgun (WGS) entry which is preliminary data.</text>
</comment>
<accession>A0A178M3P2</accession>
<dbReference type="Pfam" id="PF01944">
    <property type="entry name" value="SpoIIM"/>
    <property type="match status" value="1"/>
</dbReference>
<dbReference type="PANTHER" id="PTHR35337:SF1">
    <property type="entry name" value="SLR1478 PROTEIN"/>
    <property type="match status" value="1"/>
</dbReference>
<keyword evidence="1" id="KW-0812">Transmembrane</keyword>
<name>A0A178M3P2_MYCIR</name>
<dbReference type="EMBL" id="LWCS01000001">
    <property type="protein sequence ID" value="OAN42512.1"/>
    <property type="molecule type" value="Genomic_DNA"/>
</dbReference>
<dbReference type="RefSeq" id="WP_064279841.1">
    <property type="nucleotide sequence ID" value="NZ_LWCS01000001.1"/>
</dbReference>
<evidence type="ECO:0000313" key="2">
    <source>
        <dbReference type="EMBL" id="OAN42512.1"/>
    </source>
</evidence>
<sequence>MDVDAFVLANRPTWDRLEHLVKNKRHLTGAEVDELVDLYQRVSTHLSIVRSSSTDAVLVGKLSGLVARARAVVTGAHAPLWREFVRFWTMSFPVVVYQSGRWILASGAAFYVVAAVIAVWIAHSPEVQASIGTPSEIEQIVNHEFANYYSEHPAASFALQVWVNNAWVTAQCIAMAVLLGIPIPYILFQNAANLGVNAGLMFEAGRGDVFLGLITPHGLLELTAVFVAAGVGMRLGWSVISPGDRPRGQVLAEQGRAVISVAIGLVVVLLVCGAIEGFVTPSPLPTFVRVLIGAAAFSAFVAYVVYFGRKAVRAGETGDIENAPDVVPTA</sequence>
<feature type="transmembrane region" description="Helical" evidence="1">
    <location>
        <begin position="166"/>
        <end position="188"/>
    </location>
</feature>
<dbReference type="InterPro" id="IPR002798">
    <property type="entry name" value="SpoIIM-like"/>
</dbReference>
<evidence type="ECO:0000313" key="3">
    <source>
        <dbReference type="Proteomes" id="UP000078396"/>
    </source>
</evidence>
<keyword evidence="1" id="KW-0472">Membrane</keyword>
<dbReference type="eggNOG" id="COG1300">
    <property type="taxonomic scope" value="Bacteria"/>
</dbReference>
<organism evidence="2 3">
    <name type="scientific">Mycolicibacterium iranicum</name>
    <name type="common">Mycobacterium iranicum</name>
    <dbReference type="NCBI Taxonomy" id="912594"/>
    <lineage>
        <taxon>Bacteria</taxon>
        <taxon>Bacillati</taxon>
        <taxon>Actinomycetota</taxon>
        <taxon>Actinomycetes</taxon>
        <taxon>Mycobacteriales</taxon>
        <taxon>Mycobacteriaceae</taxon>
        <taxon>Mycolicibacterium</taxon>
    </lineage>
</organism>
<feature type="transmembrane region" description="Helical" evidence="1">
    <location>
        <begin position="209"/>
        <end position="237"/>
    </location>
</feature>
<feature type="transmembrane region" description="Helical" evidence="1">
    <location>
        <begin position="257"/>
        <end position="279"/>
    </location>
</feature>
<evidence type="ECO:0008006" key="4">
    <source>
        <dbReference type="Google" id="ProtNLM"/>
    </source>
</evidence>
<protein>
    <recommendedName>
        <fullName evidence="4">Stage II sporulation protein M</fullName>
    </recommendedName>
</protein>
<dbReference type="Proteomes" id="UP000078396">
    <property type="component" value="Unassembled WGS sequence"/>
</dbReference>
<feature type="transmembrane region" description="Helical" evidence="1">
    <location>
        <begin position="102"/>
        <end position="122"/>
    </location>
</feature>
<dbReference type="OrthoDB" id="5243448at2"/>
<proteinExistence type="predicted"/>
<evidence type="ECO:0000256" key="1">
    <source>
        <dbReference type="SAM" id="Phobius"/>
    </source>
</evidence>